<keyword evidence="1" id="KW-0812">Transmembrane</keyword>
<dbReference type="EMBL" id="KV425628">
    <property type="protein sequence ID" value="KZT19999.1"/>
    <property type="molecule type" value="Genomic_DNA"/>
</dbReference>
<proteinExistence type="predicted"/>
<reference evidence="2 3" key="1">
    <citation type="journal article" date="2016" name="Mol. Biol. Evol.">
        <title>Comparative Genomics of Early-Diverging Mushroom-Forming Fungi Provides Insights into the Origins of Lignocellulose Decay Capabilities.</title>
        <authorList>
            <person name="Nagy L.G."/>
            <person name="Riley R."/>
            <person name="Tritt A."/>
            <person name="Adam C."/>
            <person name="Daum C."/>
            <person name="Floudas D."/>
            <person name="Sun H."/>
            <person name="Yadav J.S."/>
            <person name="Pangilinan J."/>
            <person name="Larsson K.H."/>
            <person name="Matsuura K."/>
            <person name="Barry K."/>
            <person name="Labutti K."/>
            <person name="Kuo R."/>
            <person name="Ohm R.A."/>
            <person name="Bhattacharya S.S."/>
            <person name="Shirouzu T."/>
            <person name="Yoshinaga Y."/>
            <person name="Martin F.M."/>
            <person name="Grigoriev I.V."/>
            <person name="Hibbett D.S."/>
        </authorList>
    </citation>
    <scope>NUCLEOTIDE SEQUENCE [LARGE SCALE GENOMIC DNA]</scope>
    <source>
        <strain evidence="2 3">HHB14362 ss-1</strain>
    </source>
</reference>
<keyword evidence="1" id="KW-1133">Transmembrane helix</keyword>
<feature type="transmembrane region" description="Helical" evidence="1">
    <location>
        <begin position="70"/>
        <end position="88"/>
    </location>
</feature>
<evidence type="ECO:0000313" key="3">
    <source>
        <dbReference type="Proteomes" id="UP000076761"/>
    </source>
</evidence>
<organism evidence="2 3">
    <name type="scientific">Neolentinus lepideus HHB14362 ss-1</name>
    <dbReference type="NCBI Taxonomy" id="1314782"/>
    <lineage>
        <taxon>Eukaryota</taxon>
        <taxon>Fungi</taxon>
        <taxon>Dikarya</taxon>
        <taxon>Basidiomycota</taxon>
        <taxon>Agaricomycotina</taxon>
        <taxon>Agaricomycetes</taxon>
        <taxon>Gloeophyllales</taxon>
        <taxon>Gloeophyllaceae</taxon>
        <taxon>Neolentinus</taxon>
    </lineage>
</organism>
<protein>
    <submittedName>
        <fullName evidence="2">Uncharacterized protein</fullName>
    </submittedName>
</protein>
<feature type="transmembrane region" description="Helical" evidence="1">
    <location>
        <begin position="31"/>
        <end position="50"/>
    </location>
</feature>
<name>A0A165NRF5_9AGAM</name>
<dbReference type="AlphaFoldDB" id="A0A165NRF5"/>
<gene>
    <name evidence="2" type="ORF">NEOLEDRAFT_898679</name>
</gene>
<evidence type="ECO:0000256" key="1">
    <source>
        <dbReference type="SAM" id="Phobius"/>
    </source>
</evidence>
<sequence length="108" mass="12393">MLPRHRLNAEHRHTTFSDISLSEMASSWTSVSFLLGLHCTILLRVLDFLYDCMIVWTEFLFTGNKSSVATYRFGSIWTCIILLGICAVEDIVFMRVYIESSCYTPVLS</sequence>
<accession>A0A165NRF5</accession>
<dbReference type="Proteomes" id="UP000076761">
    <property type="component" value="Unassembled WGS sequence"/>
</dbReference>
<dbReference type="InParanoid" id="A0A165NRF5"/>
<evidence type="ECO:0000313" key="2">
    <source>
        <dbReference type="EMBL" id="KZT19999.1"/>
    </source>
</evidence>
<keyword evidence="1" id="KW-0472">Membrane</keyword>
<keyword evidence="3" id="KW-1185">Reference proteome</keyword>